<feature type="transmembrane region" description="Helical" evidence="2">
    <location>
        <begin position="120"/>
        <end position="140"/>
    </location>
</feature>
<dbReference type="InterPro" id="IPR011701">
    <property type="entry name" value="MFS"/>
</dbReference>
<dbReference type="SUPFAM" id="SSF103473">
    <property type="entry name" value="MFS general substrate transporter"/>
    <property type="match status" value="1"/>
</dbReference>
<name>U5ESF8_9DIPT</name>
<sequence length="526" mass="57244">KKMLENNLIVDNNNTKNGVISIVGNGHVTNGLNNLIIVDNNNDCEKNGKISKTTQIPPPKVVDYELKEPPDGGTRAWMVMVGAFLCNGIIFGVINTYSVIYLSLQKQLADRQDPEASSKAALVGSLTIGTTFLLSPVSGILTDKIGLRRTTLLGGFLTAGGMFLSSFFTHSIGALYITYGIMFGFGAALAYTPSLAILGHYFKKYLGLVSGVVTAGSSLFTAIIPKLLQHTVDNYGLENTFRIMGTVCLFMIICALLYKPLHPPPPPPKHKPGRSEFNKLMRSLINFDNWKKKRYIIWALSIPVALFGYFVPYVHMGKFIEDTFPENEKNLPVMCIGIASGLGRLLFGWIADMPRVNRIFLQQLSFVLIGVLTMCLPVTNSFYLLLAITLAMGLFDGCFISLLSPIAYDICGQHGATQAIGFLLGLCSIPLTVGPPIAGMLYDHLGSYTVPFILAGIPPLFGATSMCLIRCVRDEASGNEINTTEKDPTQQPLAQNAWDTENPLKLNGELKKASLASAESLADNEN</sequence>
<dbReference type="Pfam" id="PF07690">
    <property type="entry name" value="MFS_1"/>
    <property type="match status" value="1"/>
</dbReference>
<dbReference type="PANTHER" id="PTHR11360:SF312">
    <property type="entry name" value="KARMOISIN, ISOFORM B"/>
    <property type="match status" value="1"/>
</dbReference>
<reference evidence="4" key="1">
    <citation type="journal article" date="2014" name="Insect Biochem. Mol. Biol.">
        <title>An insight into the sialome of the frog biting fly, Corethrella appendiculata.</title>
        <authorList>
            <person name="Ribeiro J.M.C."/>
            <person name="Chagas A.C."/>
            <person name="Pham V.M."/>
            <person name="Lounibos L.P."/>
            <person name="Calvo E."/>
        </authorList>
    </citation>
    <scope>NUCLEOTIDE SEQUENCE</scope>
    <source>
        <tissue evidence="4">Salivary glands</tissue>
    </source>
</reference>
<feature type="transmembrane region" description="Helical" evidence="2">
    <location>
        <begin position="295"/>
        <end position="311"/>
    </location>
</feature>
<dbReference type="GO" id="GO:0022857">
    <property type="term" value="F:transmembrane transporter activity"/>
    <property type="evidence" value="ECO:0007669"/>
    <property type="project" value="InterPro"/>
</dbReference>
<dbReference type="PROSITE" id="PS50850">
    <property type="entry name" value="MFS"/>
    <property type="match status" value="1"/>
</dbReference>
<dbReference type="GO" id="GO:0016020">
    <property type="term" value="C:membrane"/>
    <property type="evidence" value="ECO:0007669"/>
    <property type="project" value="UniProtKB-SubCell"/>
</dbReference>
<organism evidence="4">
    <name type="scientific">Corethrella appendiculata</name>
    <dbReference type="NCBI Taxonomy" id="1370023"/>
    <lineage>
        <taxon>Eukaryota</taxon>
        <taxon>Metazoa</taxon>
        <taxon>Ecdysozoa</taxon>
        <taxon>Arthropoda</taxon>
        <taxon>Hexapoda</taxon>
        <taxon>Insecta</taxon>
        <taxon>Pterygota</taxon>
        <taxon>Neoptera</taxon>
        <taxon>Endopterygota</taxon>
        <taxon>Diptera</taxon>
        <taxon>Nematocera</taxon>
        <taxon>Culicoidea</taxon>
        <taxon>Chaoboridae</taxon>
        <taxon>Corethrella</taxon>
    </lineage>
</organism>
<dbReference type="Gene3D" id="1.20.1250.20">
    <property type="entry name" value="MFS general substrate transporter like domains"/>
    <property type="match status" value="2"/>
</dbReference>
<feature type="transmembrane region" description="Helical" evidence="2">
    <location>
        <begin position="331"/>
        <end position="347"/>
    </location>
</feature>
<protein>
    <submittedName>
        <fullName evidence="4">Putative solute carrier family 16</fullName>
    </submittedName>
</protein>
<proteinExistence type="evidence at transcript level"/>
<keyword evidence="2" id="KW-1133">Transmembrane helix</keyword>
<dbReference type="InterPro" id="IPR050327">
    <property type="entry name" value="Proton-linked_MCT"/>
</dbReference>
<feature type="non-terminal residue" evidence="4">
    <location>
        <position position="1"/>
    </location>
</feature>
<feature type="transmembrane region" description="Helical" evidence="2">
    <location>
        <begin position="205"/>
        <end position="228"/>
    </location>
</feature>
<feature type="transmembrane region" description="Helical" evidence="2">
    <location>
        <begin position="176"/>
        <end position="198"/>
    </location>
</feature>
<dbReference type="PANTHER" id="PTHR11360">
    <property type="entry name" value="MONOCARBOXYLATE TRANSPORTER"/>
    <property type="match status" value="1"/>
</dbReference>
<feature type="domain" description="Major facilitator superfamily (MFS) profile" evidence="3">
    <location>
        <begin position="76"/>
        <end position="474"/>
    </location>
</feature>
<feature type="transmembrane region" description="Helical" evidence="2">
    <location>
        <begin position="385"/>
        <end position="408"/>
    </location>
</feature>
<evidence type="ECO:0000256" key="1">
    <source>
        <dbReference type="ARBA" id="ARBA00004141"/>
    </source>
</evidence>
<evidence type="ECO:0000313" key="4">
    <source>
        <dbReference type="EMBL" id="JAB56606.1"/>
    </source>
</evidence>
<accession>U5ESF8</accession>
<feature type="transmembrane region" description="Helical" evidence="2">
    <location>
        <begin position="76"/>
        <end position="100"/>
    </location>
</feature>
<dbReference type="EMBL" id="GANO01003265">
    <property type="protein sequence ID" value="JAB56606.1"/>
    <property type="molecule type" value="mRNA"/>
</dbReference>
<dbReference type="FunFam" id="1.20.1250.20:FF:000413">
    <property type="entry name" value="Karmoisin, isoform B"/>
    <property type="match status" value="1"/>
</dbReference>
<keyword evidence="2" id="KW-0472">Membrane</keyword>
<dbReference type="InterPro" id="IPR020846">
    <property type="entry name" value="MFS_dom"/>
</dbReference>
<feature type="transmembrane region" description="Helical" evidence="2">
    <location>
        <begin position="420"/>
        <end position="442"/>
    </location>
</feature>
<evidence type="ECO:0000259" key="3">
    <source>
        <dbReference type="PROSITE" id="PS50850"/>
    </source>
</evidence>
<feature type="transmembrane region" description="Helical" evidence="2">
    <location>
        <begin position="448"/>
        <end position="469"/>
    </location>
</feature>
<comment type="subcellular location">
    <subcellularLocation>
        <location evidence="1">Membrane</location>
        <topology evidence="1">Multi-pass membrane protein</topology>
    </subcellularLocation>
</comment>
<feature type="transmembrane region" description="Helical" evidence="2">
    <location>
        <begin position="152"/>
        <end position="170"/>
    </location>
</feature>
<evidence type="ECO:0000256" key="2">
    <source>
        <dbReference type="SAM" id="Phobius"/>
    </source>
</evidence>
<feature type="transmembrane region" description="Helical" evidence="2">
    <location>
        <begin position="359"/>
        <end position="379"/>
    </location>
</feature>
<keyword evidence="2" id="KW-0812">Transmembrane</keyword>
<dbReference type="InterPro" id="IPR036259">
    <property type="entry name" value="MFS_trans_sf"/>
</dbReference>
<dbReference type="AlphaFoldDB" id="U5ESF8"/>
<feature type="transmembrane region" description="Helical" evidence="2">
    <location>
        <begin position="240"/>
        <end position="258"/>
    </location>
</feature>